<feature type="transmembrane region" description="Helical" evidence="10">
    <location>
        <begin position="15"/>
        <end position="32"/>
    </location>
</feature>
<dbReference type="Pfam" id="PF02553">
    <property type="entry name" value="CbiN"/>
    <property type="match status" value="1"/>
</dbReference>
<sequence>MSVENKTNNIFKKNLLLAFLVILIAVIPLVFMKNAEFTGSDDKAEKAITQIDKSYKPWFSSVWEPPSGEIESLLFALQAAIGSGVVCYYLGYSKGKSKKVEEDEL</sequence>
<comment type="subunit">
    <text evidence="10">Forms an energy-coupling factor (ECF) transporter complex composed of an ATP-binding protein (A component, CbiO), a transmembrane protein (T component, CbiQ) and 2 possible substrate-capture proteins (S components, CbiM and CbiN) of unknown stoichimetry.</text>
</comment>
<dbReference type="EMBL" id="CP018335">
    <property type="protein sequence ID" value="APM40733.1"/>
    <property type="molecule type" value="Genomic_DNA"/>
</dbReference>
<proteinExistence type="inferred from homology"/>
<keyword evidence="4 10" id="KW-0169">Cobalamin biosynthesis</keyword>
<evidence type="ECO:0000256" key="1">
    <source>
        <dbReference type="ARBA" id="ARBA00022426"/>
    </source>
</evidence>
<organism evidence="11 12">
    <name type="scientific">Clostridium kluyveri</name>
    <dbReference type="NCBI Taxonomy" id="1534"/>
    <lineage>
        <taxon>Bacteria</taxon>
        <taxon>Bacillati</taxon>
        <taxon>Bacillota</taxon>
        <taxon>Clostridia</taxon>
        <taxon>Eubacteriales</taxon>
        <taxon>Clostridiaceae</taxon>
        <taxon>Clostridium</taxon>
    </lineage>
</organism>
<dbReference type="PANTHER" id="PTHR38662:SF1">
    <property type="entry name" value="COBALT TRANSPORT PROTEIN CBIN"/>
    <property type="match status" value="1"/>
</dbReference>
<evidence type="ECO:0000256" key="5">
    <source>
        <dbReference type="ARBA" id="ARBA00022692"/>
    </source>
</evidence>
<dbReference type="RefSeq" id="WP_073540296.1">
    <property type="nucleotide sequence ID" value="NZ_CP018335.1"/>
</dbReference>
<dbReference type="GO" id="GO:0015087">
    <property type="term" value="F:cobalt ion transmembrane transporter activity"/>
    <property type="evidence" value="ECO:0007669"/>
    <property type="project" value="UniProtKB-UniRule"/>
</dbReference>
<dbReference type="InterPro" id="IPR003705">
    <property type="entry name" value="CbiN"/>
</dbReference>
<name>A0A1L5FCP8_CLOKL</name>
<evidence type="ECO:0000256" key="2">
    <source>
        <dbReference type="ARBA" id="ARBA00022448"/>
    </source>
</evidence>
<evidence type="ECO:0000256" key="3">
    <source>
        <dbReference type="ARBA" id="ARBA00022475"/>
    </source>
</evidence>
<comment type="pathway">
    <text evidence="10">Cofactor biosynthesis; adenosylcobalamin biosynthesis.</text>
</comment>
<dbReference type="UniPathway" id="UPA00148"/>
<reference evidence="11 12" key="1">
    <citation type="submission" date="2016-12" db="EMBL/GenBank/DDBJ databases">
        <title>Complete genome sequence of Clostridium kluyveri JZZ isolated from the pit mud of a Chinese flavor liquor-making factory.</title>
        <authorList>
            <person name="Wang Y."/>
        </authorList>
    </citation>
    <scope>NUCLEOTIDE SEQUENCE [LARGE SCALE GENOMIC DNA]</scope>
    <source>
        <strain evidence="11 12">JZZ</strain>
    </source>
</reference>
<comment type="function">
    <text evidence="10">Part of the energy-coupling factor (ECF) transporter complex CbiMNOQ involved in cobalt import.</text>
</comment>
<keyword evidence="1 10" id="KW-0171">Cobalt transport</keyword>
<keyword evidence="2 10" id="KW-0813">Transport</keyword>
<comment type="subcellular location">
    <subcellularLocation>
        <location evidence="10">Cell membrane</location>
        <topology evidence="10">Multi-pass membrane protein</topology>
    </subcellularLocation>
</comment>
<dbReference type="AlphaFoldDB" id="A0A1L5FCP8"/>
<dbReference type="GO" id="GO:0005886">
    <property type="term" value="C:plasma membrane"/>
    <property type="evidence" value="ECO:0007669"/>
    <property type="project" value="UniProtKB-SubCell"/>
</dbReference>
<keyword evidence="9 10" id="KW-0170">Cobalt</keyword>
<accession>A0A1L5FCP8</accession>
<gene>
    <name evidence="10" type="primary">cbiN</name>
    <name evidence="11" type="ORF">BS101_19410</name>
</gene>
<keyword evidence="8 10" id="KW-0472">Membrane</keyword>
<dbReference type="NCBIfam" id="TIGR01165">
    <property type="entry name" value="cbiN"/>
    <property type="match status" value="1"/>
</dbReference>
<evidence type="ECO:0000313" key="12">
    <source>
        <dbReference type="Proteomes" id="UP000184604"/>
    </source>
</evidence>
<dbReference type="PANTHER" id="PTHR38662">
    <property type="entry name" value="COBALT TRANSPORT PROTEIN CBIN"/>
    <property type="match status" value="1"/>
</dbReference>
<evidence type="ECO:0000256" key="10">
    <source>
        <dbReference type="HAMAP-Rule" id="MF_00330"/>
    </source>
</evidence>
<evidence type="ECO:0000313" key="11">
    <source>
        <dbReference type="EMBL" id="APM40733.1"/>
    </source>
</evidence>
<comment type="similarity">
    <text evidence="10">Belongs to the CbiN family.</text>
</comment>
<keyword evidence="6 10" id="KW-1133">Transmembrane helix</keyword>
<evidence type="ECO:0000256" key="4">
    <source>
        <dbReference type="ARBA" id="ARBA00022573"/>
    </source>
</evidence>
<dbReference type="HAMAP" id="MF_00330">
    <property type="entry name" value="CbiN"/>
    <property type="match status" value="1"/>
</dbReference>
<keyword evidence="5 10" id="KW-0812">Transmembrane</keyword>
<feature type="transmembrane region" description="Helical" evidence="10">
    <location>
        <begin position="73"/>
        <end position="91"/>
    </location>
</feature>
<dbReference type="GO" id="GO:0009236">
    <property type="term" value="P:cobalamin biosynthetic process"/>
    <property type="evidence" value="ECO:0007669"/>
    <property type="project" value="UniProtKB-UniRule"/>
</dbReference>
<protein>
    <recommendedName>
        <fullName evidence="10">Cobalt transport protein CbiN</fullName>
    </recommendedName>
    <alternativeName>
        <fullName evidence="10">Energy-coupling factor transporter probable substrate-capture protein CbiN</fullName>
        <shortName evidence="10">ECF transporter S component CbiN</shortName>
    </alternativeName>
</protein>
<evidence type="ECO:0000256" key="7">
    <source>
        <dbReference type="ARBA" id="ARBA00023065"/>
    </source>
</evidence>
<dbReference type="OrthoDB" id="1551318at2"/>
<evidence type="ECO:0000256" key="8">
    <source>
        <dbReference type="ARBA" id="ARBA00023136"/>
    </source>
</evidence>
<dbReference type="NCBIfam" id="NF002780">
    <property type="entry name" value="PRK02898.1"/>
    <property type="match status" value="1"/>
</dbReference>
<evidence type="ECO:0000256" key="9">
    <source>
        <dbReference type="ARBA" id="ARBA00023285"/>
    </source>
</evidence>
<keyword evidence="7 10" id="KW-0406">Ion transport</keyword>
<keyword evidence="3 10" id="KW-1003">Cell membrane</keyword>
<dbReference type="Proteomes" id="UP000184604">
    <property type="component" value="Chromosome"/>
</dbReference>
<evidence type="ECO:0000256" key="6">
    <source>
        <dbReference type="ARBA" id="ARBA00022989"/>
    </source>
</evidence>